<evidence type="ECO:0000259" key="5">
    <source>
        <dbReference type="SMART" id="SM00062"/>
    </source>
</evidence>
<dbReference type="InterPro" id="IPR001638">
    <property type="entry name" value="Solute-binding_3/MltF_N"/>
</dbReference>
<feature type="signal peptide" evidence="4">
    <location>
        <begin position="1"/>
        <end position="26"/>
    </location>
</feature>
<protein>
    <submittedName>
        <fullName evidence="6">Transporter substrate-binding domain-containing protein</fullName>
    </submittedName>
</protein>
<evidence type="ECO:0000256" key="1">
    <source>
        <dbReference type="ARBA" id="ARBA00010333"/>
    </source>
</evidence>
<dbReference type="PANTHER" id="PTHR30085:SF6">
    <property type="entry name" value="ABC TRANSPORTER GLUTAMINE-BINDING PROTEIN GLNH"/>
    <property type="match status" value="1"/>
</dbReference>
<reference evidence="6 7" key="1">
    <citation type="submission" date="2022-10" db="EMBL/GenBank/DDBJ databases">
        <title>Draft genome sequence of Streptomyces sp. YSPA8.</title>
        <authorList>
            <person name="Moriuchi R."/>
            <person name="Dohra H."/>
            <person name="Yamamura H."/>
            <person name="Kodani S."/>
        </authorList>
    </citation>
    <scope>NUCLEOTIDE SEQUENCE [LARGE SCALE GENOMIC DNA]</scope>
    <source>
        <strain evidence="6 7">YSPA8</strain>
    </source>
</reference>
<accession>A0ABQ5NXJ8</accession>
<evidence type="ECO:0000313" key="7">
    <source>
        <dbReference type="Proteomes" id="UP001291653"/>
    </source>
</evidence>
<comment type="caution">
    <text evidence="6">The sequence shown here is derived from an EMBL/GenBank/DDBJ whole genome shotgun (WGS) entry which is preliminary data.</text>
</comment>
<evidence type="ECO:0000256" key="2">
    <source>
        <dbReference type="ARBA" id="ARBA00022448"/>
    </source>
</evidence>
<name>A0ABQ5NXJ8_9ACTN</name>
<feature type="chain" id="PRO_5047126552" evidence="4">
    <location>
        <begin position="27"/>
        <end position="307"/>
    </location>
</feature>
<dbReference type="Gene3D" id="3.40.190.10">
    <property type="entry name" value="Periplasmic binding protein-like II"/>
    <property type="match status" value="2"/>
</dbReference>
<comment type="similarity">
    <text evidence="1">Belongs to the bacterial solute-binding protein 3 family.</text>
</comment>
<evidence type="ECO:0000256" key="4">
    <source>
        <dbReference type="SAM" id="SignalP"/>
    </source>
</evidence>
<dbReference type="SUPFAM" id="SSF53850">
    <property type="entry name" value="Periplasmic binding protein-like II"/>
    <property type="match status" value="1"/>
</dbReference>
<keyword evidence="3 4" id="KW-0732">Signal</keyword>
<dbReference type="EMBL" id="BSBI01000004">
    <property type="protein sequence ID" value="GLF95099.1"/>
    <property type="molecule type" value="Genomic_DNA"/>
</dbReference>
<evidence type="ECO:0000256" key="3">
    <source>
        <dbReference type="ARBA" id="ARBA00022729"/>
    </source>
</evidence>
<keyword evidence="7" id="KW-1185">Reference proteome</keyword>
<dbReference type="SMART" id="SM00062">
    <property type="entry name" value="PBPb"/>
    <property type="match status" value="1"/>
</dbReference>
<sequence length="307" mass="33415">MYGTPHRRLAVRTGAGVAALAATALAGCSSDPPSLLTGKVIEVGVKRDQPGTSFSPFAGEFEGFDVKVARELLSSVGVKDPSFEGILSKHRASVLQKGHVQFVAATFSINQERMAPKGEMEGAENLDFVGPYAATKQGFLVRKDESARYKHLRDFRGKVVCVWEGTTSGSALDEIKETYGITTVTEMDAAQCVNKLRAEETEAVDAVSTDQLILYGFMEEHPELAVASGVTFGADNRYGVAMKKGYREDCKKLQRALVDYVNSNDWEADFLLELGSVPREIRKKAKPQVADIENLSCRDEPGIKQVG</sequence>
<dbReference type="PANTHER" id="PTHR30085">
    <property type="entry name" value="AMINO ACID ABC TRANSPORTER PERMEASE"/>
    <property type="match status" value="1"/>
</dbReference>
<dbReference type="InterPro" id="IPR051455">
    <property type="entry name" value="Bact_solute-bind_prot3"/>
</dbReference>
<evidence type="ECO:0000313" key="6">
    <source>
        <dbReference type="EMBL" id="GLF95099.1"/>
    </source>
</evidence>
<proteinExistence type="inferred from homology"/>
<gene>
    <name evidence="6" type="ORF">SYYSPA8_12400</name>
</gene>
<dbReference type="Pfam" id="PF00497">
    <property type="entry name" value="SBP_bac_3"/>
    <property type="match status" value="1"/>
</dbReference>
<dbReference type="RefSeq" id="WP_323447170.1">
    <property type="nucleotide sequence ID" value="NZ_BSBI01000004.1"/>
</dbReference>
<keyword evidence="2" id="KW-0813">Transport</keyword>
<feature type="domain" description="Solute-binding protein family 3/N-terminal" evidence="5">
    <location>
        <begin position="40"/>
        <end position="277"/>
    </location>
</feature>
<organism evidence="6 7">
    <name type="scientific">Streptomyces yaizuensis</name>
    <dbReference type="NCBI Taxonomy" id="2989713"/>
    <lineage>
        <taxon>Bacteria</taxon>
        <taxon>Bacillati</taxon>
        <taxon>Actinomycetota</taxon>
        <taxon>Actinomycetes</taxon>
        <taxon>Kitasatosporales</taxon>
        <taxon>Streptomycetaceae</taxon>
        <taxon>Streptomyces</taxon>
    </lineage>
</organism>
<dbReference type="PROSITE" id="PS51257">
    <property type="entry name" value="PROKAR_LIPOPROTEIN"/>
    <property type="match status" value="1"/>
</dbReference>
<dbReference type="Proteomes" id="UP001291653">
    <property type="component" value="Unassembled WGS sequence"/>
</dbReference>